<dbReference type="PANTHER" id="PTHR14453">
    <property type="entry name" value="PARP/ZINC FINGER CCCH TYPE DOMAIN CONTAINING PROTEIN"/>
    <property type="match status" value="1"/>
</dbReference>
<evidence type="ECO:0000256" key="3">
    <source>
        <dbReference type="ARBA" id="ARBA00022679"/>
    </source>
</evidence>
<dbReference type="GO" id="GO:0003714">
    <property type="term" value="F:transcription corepressor activity"/>
    <property type="evidence" value="ECO:0007669"/>
    <property type="project" value="TreeGrafter"/>
</dbReference>
<dbReference type="Gene3D" id="3.40.220.10">
    <property type="entry name" value="Leucine Aminopeptidase, subunit E, domain 1"/>
    <property type="match status" value="2"/>
</dbReference>
<dbReference type="AlphaFoldDB" id="A0A816ZPV7"/>
<dbReference type="GO" id="GO:0003950">
    <property type="term" value="F:NAD+ poly-ADP-ribosyltransferase activity"/>
    <property type="evidence" value="ECO:0007669"/>
    <property type="project" value="UniProtKB-UniRule"/>
</dbReference>
<dbReference type="GO" id="GO:0010629">
    <property type="term" value="P:negative regulation of gene expression"/>
    <property type="evidence" value="ECO:0007669"/>
    <property type="project" value="TreeGrafter"/>
</dbReference>
<dbReference type="Pfam" id="PF01661">
    <property type="entry name" value="Macro"/>
    <property type="match status" value="1"/>
</dbReference>
<dbReference type="GO" id="GO:0005737">
    <property type="term" value="C:cytoplasm"/>
    <property type="evidence" value="ECO:0007669"/>
    <property type="project" value="TreeGrafter"/>
</dbReference>
<keyword evidence="3 6" id="KW-0808">Transferase</keyword>
<evidence type="ECO:0000259" key="7">
    <source>
        <dbReference type="PROSITE" id="PS51059"/>
    </source>
</evidence>
<evidence type="ECO:0000313" key="10">
    <source>
        <dbReference type="Proteomes" id="UP000663824"/>
    </source>
</evidence>
<reference evidence="9" key="1">
    <citation type="submission" date="2021-02" db="EMBL/GenBank/DDBJ databases">
        <authorList>
            <person name="Nowell W R."/>
        </authorList>
    </citation>
    <scope>NUCLEOTIDE SEQUENCE</scope>
</reference>
<evidence type="ECO:0000256" key="6">
    <source>
        <dbReference type="RuleBase" id="RU362114"/>
    </source>
</evidence>
<organism evidence="9 10">
    <name type="scientific">Rotaria magnacalcarata</name>
    <dbReference type="NCBI Taxonomy" id="392030"/>
    <lineage>
        <taxon>Eukaryota</taxon>
        <taxon>Metazoa</taxon>
        <taxon>Spiralia</taxon>
        <taxon>Gnathifera</taxon>
        <taxon>Rotifera</taxon>
        <taxon>Eurotatoria</taxon>
        <taxon>Bdelloidea</taxon>
        <taxon>Philodinida</taxon>
        <taxon>Philodinidae</taxon>
        <taxon>Rotaria</taxon>
    </lineage>
</organism>
<dbReference type="Pfam" id="PF00644">
    <property type="entry name" value="PARP"/>
    <property type="match status" value="1"/>
</dbReference>
<evidence type="ECO:0000256" key="2">
    <source>
        <dbReference type="ARBA" id="ARBA00022676"/>
    </source>
</evidence>
<dbReference type="InterPro" id="IPR052056">
    <property type="entry name" value="Mono-ARTD/PARP"/>
</dbReference>
<dbReference type="PANTHER" id="PTHR14453:SF67">
    <property type="entry name" value="POLY [ADP-RIBOSE] POLYMERASE"/>
    <property type="match status" value="1"/>
</dbReference>
<dbReference type="EMBL" id="CAJNRE010019997">
    <property type="protein sequence ID" value="CAF2218905.1"/>
    <property type="molecule type" value="Genomic_DNA"/>
</dbReference>
<sequence>MSSKKSYVPVNMVRILWSEENSPITHYNNVTVVMAKDSRDNIKYFCIVEQQKTIFSEELNRLEWLDESSAHGVAAISGPSMKIVILYDTQSSDSCKFFDELKVSLQQARNTRPSSFVTQAEPIIQPVLPSPIAFDRTLVTFDLDHSTDGNDYESDSSFRSECAPPDYQVDYESFDLKCQRLKLSELGMDSSINVNDDNYPSDYQRIPDSRNVVAPRGKTLIPTFQRTPIYSHPSQPELFRPRSSHFRTFRPSPVDCNLNQVTPRNTNRFRSSSIPENIFPLISTRCDSVESISTDADLHQPVPIRRRSKTPTGTNSAHLLINICKGDLITQQTDVIVVCSSSQYLFKNICKAGGGSVSNSYDEQIRKNSAAPIVTVQSNGRIASKSIYFLPWKTNSDASILCKSIKNFVSVALDKAIEENYRSIAFPAIGCGKMHCSIGLVARAMIEEVYRKLQLNDLSVTFVVQPDKKDVYAEFQKQINSLARQSLPTTGKTRCATFGKGVIEIEMGDITTQNVDAIIGSSSSDILKEKIIKAAGKQCQSAYNTELENRPHSILIAIPPGALPCKQILFVKWKPDKDDKILQQSLVDLISIVVQNVISYKFTTFAFPAIGCGQHGCSVDIVVKTMVREMKNHLVQRDLAWRVKFVVQPNQENVYDEFCTQLLTTQDVVGFHEPIVSELPPTWEKSTEQRTLFVLPTKTDEYNSIATNFNNAMTGKYTDIIKIERIQNERWYMQYLAHSKDFLKRLNTDTEKRLYHGCSQQAANSIIEDCFNRSFAGVNGTSYGFGVYFSSRAAYSHDYAKNNANGERCMFLARVLVGKTTRGNNSMKTRPLGFDSTTDGNHIFVTYHDAQAFAEYLITYK</sequence>
<accession>A0A816ZPV7</accession>
<dbReference type="Gene3D" id="3.90.228.10">
    <property type="match status" value="1"/>
</dbReference>
<feature type="domain" description="Macro" evidence="8">
    <location>
        <begin position="308"/>
        <end position="480"/>
    </location>
</feature>
<dbReference type="InterPro" id="IPR043472">
    <property type="entry name" value="Macro_dom-like"/>
</dbReference>
<dbReference type="PROSITE" id="PS51154">
    <property type="entry name" value="MACRO"/>
    <property type="match status" value="1"/>
</dbReference>
<keyword evidence="2 6" id="KW-0328">Glycosyltransferase</keyword>
<dbReference type="SUPFAM" id="SSF52949">
    <property type="entry name" value="Macro domain-like"/>
    <property type="match status" value="2"/>
</dbReference>
<evidence type="ECO:0000256" key="5">
    <source>
        <dbReference type="ARBA" id="ARBA00023242"/>
    </source>
</evidence>
<feature type="domain" description="PARP catalytic" evidence="7">
    <location>
        <begin position="677"/>
        <end position="861"/>
    </location>
</feature>
<comment type="subcellular location">
    <subcellularLocation>
        <location evidence="1">Nucleus</location>
    </subcellularLocation>
</comment>
<dbReference type="InterPro" id="IPR012317">
    <property type="entry name" value="Poly(ADP-ribose)pol_cat_dom"/>
</dbReference>
<evidence type="ECO:0000256" key="1">
    <source>
        <dbReference type="ARBA" id="ARBA00004123"/>
    </source>
</evidence>
<comment type="caution">
    <text evidence="9">The sequence shown here is derived from an EMBL/GenBank/DDBJ whole genome shotgun (WGS) entry which is preliminary data.</text>
</comment>
<name>A0A816ZPV7_9BILA</name>
<dbReference type="SUPFAM" id="SSF56399">
    <property type="entry name" value="ADP-ribosylation"/>
    <property type="match status" value="1"/>
</dbReference>
<proteinExistence type="predicted"/>
<dbReference type="GO" id="GO:0005634">
    <property type="term" value="C:nucleus"/>
    <property type="evidence" value="ECO:0007669"/>
    <property type="project" value="UniProtKB-SubCell"/>
</dbReference>
<dbReference type="InterPro" id="IPR002589">
    <property type="entry name" value="Macro_dom"/>
</dbReference>
<evidence type="ECO:0000313" key="9">
    <source>
        <dbReference type="EMBL" id="CAF2218905.1"/>
    </source>
</evidence>
<dbReference type="Proteomes" id="UP000663824">
    <property type="component" value="Unassembled WGS sequence"/>
</dbReference>
<dbReference type="EC" id="2.4.2.-" evidence="6"/>
<evidence type="ECO:0000256" key="4">
    <source>
        <dbReference type="ARBA" id="ARBA00023027"/>
    </source>
</evidence>
<gene>
    <name evidence="9" type="ORF">MBJ925_LOCUS36276</name>
</gene>
<protein>
    <recommendedName>
        <fullName evidence="6">Poly [ADP-ribose] polymerase</fullName>
        <shortName evidence="6">PARP</shortName>
        <ecNumber evidence="6">2.4.2.-</ecNumber>
    </recommendedName>
</protein>
<evidence type="ECO:0000259" key="8">
    <source>
        <dbReference type="PROSITE" id="PS51154"/>
    </source>
</evidence>
<keyword evidence="4 6" id="KW-0520">NAD</keyword>
<keyword evidence="5" id="KW-0539">Nucleus</keyword>
<dbReference type="PROSITE" id="PS51059">
    <property type="entry name" value="PARP_CATALYTIC"/>
    <property type="match status" value="1"/>
</dbReference>